<proteinExistence type="predicted"/>
<organism evidence="2 3">
    <name type="scientific">Portunus trituberculatus</name>
    <name type="common">Swimming crab</name>
    <name type="synonym">Neptunus trituberculatus</name>
    <dbReference type="NCBI Taxonomy" id="210409"/>
    <lineage>
        <taxon>Eukaryota</taxon>
        <taxon>Metazoa</taxon>
        <taxon>Ecdysozoa</taxon>
        <taxon>Arthropoda</taxon>
        <taxon>Crustacea</taxon>
        <taxon>Multicrustacea</taxon>
        <taxon>Malacostraca</taxon>
        <taxon>Eumalacostraca</taxon>
        <taxon>Eucarida</taxon>
        <taxon>Decapoda</taxon>
        <taxon>Pleocyemata</taxon>
        <taxon>Brachyura</taxon>
        <taxon>Eubrachyura</taxon>
        <taxon>Portunoidea</taxon>
        <taxon>Portunidae</taxon>
        <taxon>Portuninae</taxon>
        <taxon>Portunus</taxon>
    </lineage>
</organism>
<evidence type="ECO:0000256" key="1">
    <source>
        <dbReference type="SAM" id="MobiDB-lite"/>
    </source>
</evidence>
<protein>
    <submittedName>
        <fullName evidence="2">Uncharacterized protein</fullName>
    </submittedName>
</protein>
<dbReference type="EMBL" id="VSRR010002733">
    <property type="protein sequence ID" value="MPC32971.1"/>
    <property type="molecule type" value="Genomic_DNA"/>
</dbReference>
<sequence length="106" mass="11582">MQSVLNFDVIQEFMRKEAASSRVSSKRGRSNTAHKHKARLKRGEAPGGELGQTYGKIPRNCISRTSTLNLLTGDSAMAAHRRPACRTSCHQLCHSATGGAFRAPRC</sequence>
<dbReference type="Proteomes" id="UP000324222">
    <property type="component" value="Unassembled WGS sequence"/>
</dbReference>
<feature type="compositionally biased region" description="Basic residues" evidence="1">
    <location>
        <begin position="24"/>
        <end position="40"/>
    </location>
</feature>
<dbReference type="AlphaFoldDB" id="A0A5B7EFC0"/>
<evidence type="ECO:0000313" key="2">
    <source>
        <dbReference type="EMBL" id="MPC32971.1"/>
    </source>
</evidence>
<name>A0A5B7EFC0_PORTR</name>
<comment type="caution">
    <text evidence="2">The sequence shown here is derived from an EMBL/GenBank/DDBJ whole genome shotgun (WGS) entry which is preliminary data.</text>
</comment>
<evidence type="ECO:0000313" key="3">
    <source>
        <dbReference type="Proteomes" id="UP000324222"/>
    </source>
</evidence>
<keyword evidence="3" id="KW-1185">Reference proteome</keyword>
<gene>
    <name evidence="2" type="ORF">E2C01_026309</name>
</gene>
<feature type="region of interest" description="Disordered" evidence="1">
    <location>
        <begin position="18"/>
        <end position="51"/>
    </location>
</feature>
<accession>A0A5B7EFC0</accession>
<reference evidence="2 3" key="1">
    <citation type="submission" date="2019-05" db="EMBL/GenBank/DDBJ databases">
        <title>Another draft genome of Portunus trituberculatus and its Hox gene families provides insights of decapod evolution.</title>
        <authorList>
            <person name="Jeong J.-H."/>
            <person name="Song I."/>
            <person name="Kim S."/>
            <person name="Choi T."/>
            <person name="Kim D."/>
            <person name="Ryu S."/>
            <person name="Kim W."/>
        </authorList>
    </citation>
    <scope>NUCLEOTIDE SEQUENCE [LARGE SCALE GENOMIC DNA]</scope>
    <source>
        <tissue evidence="2">Muscle</tissue>
    </source>
</reference>